<dbReference type="Proteomes" id="UP000284557">
    <property type="component" value="Unassembled WGS sequence"/>
</dbReference>
<evidence type="ECO:0000313" key="3">
    <source>
        <dbReference type="Proteomes" id="UP000284557"/>
    </source>
</evidence>
<evidence type="ECO:0000256" key="1">
    <source>
        <dbReference type="SAM" id="MobiDB-lite"/>
    </source>
</evidence>
<protein>
    <submittedName>
        <fullName evidence="2">Uncharacterized protein</fullName>
    </submittedName>
</protein>
<feature type="region of interest" description="Disordered" evidence="1">
    <location>
        <begin position="70"/>
        <end position="98"/>
    </location>
</feature>
<reference evidence="2 3" key="1">
    <citation type="submission" date="2018-08" db="EMBL/GenBank/DDBJ databases">
        <title>Linezolid Resistance in Mycobacterium abscessus: MIC Distribution and Comprehensive Investigation of Resistance Mechanisms.</title>
        <authorList>
            <person name="Ye M."/>
            <person name="Xu L."/>
            <person name="Zou Y."/>
            <person name="Li B."/>
            <person name="Guo Q."/>
            <person name="Zhang Y."/>
            <person name="Zhan M."/>
            <person name="Xu B."/>
            <person name="Yu F."/>
            <person name="Zhang Z."/>
            <person name="Chu H."/>
        </authorList>
    </citation>
    <scope>NUCLEOTIDE SEQUENCE [LARGE SCALE GENOMIC DNA]</scope>
    <source>
        <strain evidence="2 3">G143</strain>
    </source>
</reference>
<name>A0ABD7HJR4_9MYCO</name>
<proteinExistence type="predicted"/>
<gene>
    <name evidence="2" type="ORF">D2E76_20995</name>
</gene>
<dbReference type="AlphaFoldDB" id="A0ABD7HJR4"/>
<evidence type="ECO:0000313" key="2">
    <source>
        <dbReference type="EMBL" id="RIT33869.1"/>
    </source>
</evidence>
<dbReference type="EMBL" id="QXBN01000018">
    <property type="protein sequence ID" value="RIT33869.1"/>
    <property type="molecule type" value="Genomic_DNA"/>
</dbReference>
<feature type="compositionally biased region" description="Basic and acidic residues" evidence="1">
    <location>
        <begin position="88"/>
        <end position="98"/>
    </location>
</feature>
<organism evidence="2 3">
    <name type="scientific">Mycobacteroides abscessus</name>
    <dbReference type="NCBI Taxonomy" id="36809"/>
    <lineage>
        <taxon>Bacteria</taxon>
        <taxon>Bacillati</taxon>
        <taxon>Actinomycetota</taxon>
        <taxon>Actinomycetes</taxon>
        <taxon>Mycobacteriales</taxon>
        <taxon>Mycobacteriaceae</taxon>
        <taxon>Mycobacteroides</taxon>
    </lineage>
</organism>
<sequence length="98" mass="10452">MTSDTRRIAARLAAASQLFPLPHSLVGGKAVRDSTVVVEVDGAAIAATVTDHDGRKREYRAVVQLVSDSGTEEMRGAPAVTEAPLSELTHHSPSERKF</sequence>
<dbReference type="RefSeq" id="WP_100521936.1">
    <property type="nucleotide sequence ID" value="NZ_QXBN01000018.1"/>
</dbReference>
<accession>A0ABD7HJR4</accession>
<comment type="caution">
    <text evidence="2">The sequence shown here is derived from an EMBL/GenBank/DDBJ whole genome shotgun (WGS) entry which is preliminary data.</text>
</comment>